<feature type="domain" description="Glycoamylase-like" evidence="5">
    <location>
        <begin position="1016"/>
        <end position="1225"/>
    </location>
</feature>
<feature type="domain" description="Glycosyl hydrolase 94 supersandwich" evidence="4">
    <location>
        <begin position="1271"/>
        <end position="1533"/>
    </location>
</feature>
<organism evidence="7 8">
    <name type="scientific">Solibaculum intestinale</name>
    <dbReference type="NCBI Taxonomy" id="3133165"/>
    <lineage>
        <taxon>Bacteria</taxon>
        <taxon>Bacillati</taxon>
        <taxon>Bacillota</taxon>
        <taxon>Clostridia</taxon>
        <taxon>Eubacteriales</taxon>
        <taxon>Oscillospiraceae</taxon>
        <taxon>Solibaculum</taxon>
    </lineage>
</organism>
<dbReference type="PANTHER" id="PTHR37469:SF2">
    <property type="entry name" value="CELLOBIONIC ACID PHOSPHORYLASE"/>
    <property type="match status" value="1"/>
</dbReference>
<dbReference type="InterPro" id="IPR033432">
    <property type="entry name" value="GH94_catalytic"/>
</dbReference>
<evidence type="ECO:0000256" key="3">
    <source>
        <dbReference type="SAM" id="Phobius"/>
    </source>
</evidence>
<keyword evidence="8" id="KW-1185">Reference proteome</keyword>
<name>A0ABV1E1Y9_9FIRM</name>
<dbReference type="Pfam" id="PF17167">
    <property type="entry name" value="Glyco_hydro_94"/>
    <property type="match status" value="1"/>
</dbReference>
<feature type="transmembrane region" description="Helical" evidence="3">
    <location>
        <begin position="685"/>
        <end position="708"/>
    </location>
</feature>
<evidence type="ECO:0000259" key="4">
    <source>
        <dbReference type="Pfam" id="PF06165"/>
    </source>
</evidence>
<dbReference type="InterPro" id="IPR008928">
    <property type="entry name" value="6-hairpin_glycosidase_sf"/>
</dbReference>
<dbReference type="Pfam" id="PF06165">
    <property type="entry name" value="GH94_b-supersand"/>
    <property type="match status" value="2"/>
</dbReference>
<dbReference type="InterPro" id="IPR037018">
    <property type="entry name" value="GH65_N"/>
</dbReference>
<reference evidence="7 8" key="1">
    <citation type="submission" date="2024-03" db="EMBL/GenBank/DDBJ databases">
        <title>Human intestinal bacterial collection.</title>
        <authorList>
            <person name="Pauvert C."/>
            <person name="Hitch T.C.A."/>
            <person name="Clavel T."/>
        </authorList>
    </citation>
    <scope>NUCLEOTIDE SEQUENCE [LARGE SCALE GENOMIC DNA]</scope>
    <source>
        <strain evidence="7 8">CLA-JM-H44</strain>
    </source>
</reference>
<feature type="transmembrane region" description="Helical" evidence="3">
    <location>
        <begin position="662"/>
        <end position="679"/>
    </location>
</feature>
<keyword evidence="3" id="KW-0812">Transmembrane</keyword>
<dbReference type="Gene3D" id="2.70.98.40">
    <property type="entry name" value="Glycoside hydrolase, family 65, N-terminal domain"/>
    <property type="match status" value="2"/>
</dbReference>
<dbReference type="Proteomes" id="UP001489509">
    <property type="component" value="Unassembled WGS sequence"/>
</dbReference>
<dbReference type="SUPFAM" id="SSF74650">
    <property type="entry name" value="Galactose mutarotase-like"/>
    <property type="match status" value="2"/>
</dbReference>
<evidence type="ECO:0000256" key="2">
    <source>
        <dbReference type="ARBA" id="ARBA00022679"/>
    </source>
</evidence>
<keyword evidence="3" id="KW-0472">Membrane</keyword>
<dbReference type="Gene3D" id="1.50.10.140">
    <property type="match status" value="1"/>
</dbReference>
<evidence type="ECO:0000313" key="7">
    <source>
        <dbReference type="EMBL" id="MEQ2440531.1"/>
    </source>
</evidence>
<dbReference type="InterPro" id="IPR012341">
    <property type="entry name" value="6hp_glycosidase-like_sf"/>
</dbReference>
<dbReference type="SMART" id="SM01068">
    <property type="entry name" value="CBM_X"/>
    <property type="match status" value="2"/>
</dbReference>
<evidence type="ECO:0000313" key="8">
    <source>
        <dbReference type="Proteomes" id="UP001489509"/>
    </source>
</evidence>
<dbReference type="InterPro" id="IPR052047">
    <property type="entry name" value="GH94_Enzymes"/>
</dbReference>
<feature type="domain" description="Glycosyl hydrolase 94 catalytic" evidence="6">
    <location>
        <begin position="1984"/>
        <end position="2406"/>
    </location>
</feature>
<feature type="domain" description="Glycosyl hydrolase 94 supersandwich" evidence="4">
    <location>
        <begin position="1746"/>
        <end position="1972"/>
    </location>
</feature>
<dbReference type="InterPro" id="IPR010383">
    <property type="entry name" value="Glyco_hydrolase_94_b-supersand"/>
</dbReference>
<dbReference type="InterPro" id="IPR019282">
    <property type="entry name" value="Glycoamylase-like_cons_dom"/>
</dbReference>
<dbReference type="InterPro" id="IPR011013">
    <property type="entry name" value="Gal_mutarotase_sf_dom"/>
</dbReference>
<protein>
    <submittedName>
        <fullName evidence="7">Glucoamylase family protein</fullName>
    </submittedName>
</protein>
<evidence type="ECO:0000256" key="1">
    <source>
        <dbReference type="ARBA" id="ARBA00022676"/>
    </source>
</evidence>
<dbReference type="SUPFAM" id="SSF48208">
    <property type="entry name" value="Six-hairpin glycosidases"/>
    <property type="match status" value="1"/>
</dbReference>
<comment type="caution">
    <text evidence="7">The sequence shown here is derived from an EMBL/GenBank/DDBJ whole genome shotgun (WGS) entry which is preliminary data.</text>
</comment>
<gene>
    <name evidence="7" type="ORF">WMO26_06810</name>
</gene>
<keyword evidence="1" id="KW-0328">Glycosyltransferase</keyword>
<dbReference type="RefSeq" id="WP_349219155.1">
    <property type="nucleotide sequence ID" value="NZ_JBBMFD010000009.1"/>
</dbReference>
<feature type="transmembrane region" description="Helical" evidence="3">
    <location>
        <begin position="268"/>
        <end position="289"/>
    </location>
</feature>
<accession>A0ABV1E1Y9</accession>
<proteinExistence type="predicted"/>
<keyword evidence="3" id="KW-1133">Transmembrane helix</keyword>
<evidence type="ECO:0000259" key="6">
    <source>
        <dbReference type="Pfam" id="PF17167"/>
    </source>
</evidence>
<keyword evidence="2" id="KW-0808">Transferase</keyword>
<dbReference type="PANTHER" id="PTHR37469">
    <property type="entry name" value="CELLOBIONIC ACID PHOSPHORYLASE-RELATED"/>
    <property type="match status" value="1"/>
</dbReference>
<dbReference type="Gene3D" id="1.50.10.10">
    <property type="match status" value="1"/>
</dbReference>
<dbReference type="Pfam" id="PF10091">
    <property type="entry name" value="Glycoamylase"/>
    <property type="match status" value="1"/>
</dbReference>
<dbReference type="EMBL" id="JBBMFD010000009">
    <property type="protein sequence ID" value="MEQ2440531.1"/>
    <property type="molecule type" value="Genomic_DNA"/>
</dbReference>
<feature type="transmembrane region" description="Helical" evidence="3">
    <location>
        <begin position="729"/>
        <end position="751"/>
    </location>
</feature>
<sequence length="2451" mass="272227">MAATQKNRQNVGLAEQIGAPGELQFRKAPAIKRQVESDLNILRRHYREELQNDDRHGVAEWLCDNFYLLEREGRSLLRVMKTARPLPTRREDRMWAVYRLCELLCAKTGGFSEETLTGILKEAGKVRPLEGCELDFIEPMLKAALLHQAAKCCEGKRDGAAALRMGAAVGSIQEIPNLDFGLITEPFSPVEEILRRDPTGTYPKMAEESRALYRGRISDLAIRRRVSEIQVAEEALTNAQAASEERQRHIGYWILEERTFLHKRRRRGVTALTVNVVLAAAIAALAGVWCGAYWSIPLLFFPLWEAVKPAVDYFALKGIPPTILPRMDLREGIPEEGKTAVVISTLLSTAEKAQPLRQRLTRLCFTNGGKNILYCILADLKQADTPTLPEDVSAIAAAKRIVRDLNRQYGNRFLLLVRPRVYSKTQRAYSGWERKRGAITQLCRMVAGERLKLLESEGDLGQLPSVRYLLALDADTEPLMNTVSELVACALHPLNRPVYGEEGGRVTAGYGILAPRMETDLASSAKTPFSRIMAGLGGVTAYNTAVGDLYQDLFGEGIFAGKGLIDAKAFYTLLDTAIPENQVLSHDILESGFLRTAFLSDVEMTDGCPSAMLPWMARLGRWIRGDWQNMLWLSKGYRTANGKKNPLDGLSRYKLFDNLRRSATPVIALGCVIASAFFSGDVAAVLAGAGLLSCVGGGLFGLVSGLIHGGLSMLSRKYYSKAMPQAMHALAQAVFGLIMLPKNALLSLSAISRALWRLFVSKKGLLDWVTAADAEHGNDLGSAIRQTWVCELIGLGLLLFAAEGLTKLAGLAFLFLLPLCLFTSRGAKPVGSPLSFKDREKLHSWAAAMWRYYDELCGPEDNYLPPDNCQEAPVAAVAHRTSPTNIGFLLLCTVAARDFGLIEGEELASRMERIVSSIERLEKWHGNLLNWYDTKTLRAMAPRYVSTVDSGNFACCAVAAREGLLEYKGEDGRIAEIAGRLHKIIAETDLSPMYNPRRKLFHIGYDLQAGELTSSYYDLLMSEARMTSYFAVAMRQVPKKHWGALGRTLARSGGYTGPVSWTGTMFEYFMPHLLLPSPEGSLGFEALRFCVYCQRRCVRGKDVPWGISESGFYAFDAQLNYQYKAHGVQKLGLKRGLDAELVISPYSAFLTLPFEPVASMANLKRLARLGIRGRCGFYEAVDFTKKRVEHAPFAIVRSYMAHHVGMSLVAVANLLKNDIFQRRFLKDHQMDAARELLEEKIPSGAVVFEDIDRREVPEKPGRVTGTTEEFTQLNPASPRMQLLQNGEWTLCITDTGASISKYRGLDLTRRSFDLLRRPLGIFAFIKAGNEMFSVTKAPLYRGKASHRVEFAPSYTAFYAKKGEIEAGMMAALHPRMACEQRMFQIRNHGGSRKSVELLLYLEPCLAKDADDLAHPAFSRIFVESEYDEGSGVILFSRKKRGSQSSVALAAGILEDIPFSYDCSRERVLSRPGGIFSLPEAFEKGLKKGQGVPDPALCLKCRLELPAKGQKTVTLCLCAAGSSEEALERFAAVRQEGPLQPQKAAVSPLSGSGMEARLGQTILPKLFFPLRDSPEILEAQRHNRLGIPALWGAGISGDNPIVLVEMDTAADAARLQPYIRLLSCLHRAGIPMDLAVLFEEGGDYAQPVLGAIKDAVKAEEAEPLLHANGGVHPVDRMRYGEELITLLKAAACHIAPKSMIREDAPVPNFIPAAFSSAEPRVEARKALLPVEGGVFTENGFTVEMPPSLPWVLILANQAFGTCLSDRALGFSWAVNARENKLTPWYNDTRTDNRGEMVLLRMDGHIYDCVDQSRAHFSPSEAVYTGTAGRVYTTVTVRVPQKGCAKEVTLEMENTGTEEIQVQAAYYTEPVLGVNRTTARQLAAKWEKGVLTLRNPFNSAVPGAMCLTCEGGAEECTCDRGAFLAGRWNERVLAPVPDPCGVVIVQRKLPPKRRETVKFILSWGAGEEAAKEILSTKLRFSPPKVRIQVKTPNEAFNQLINRWLPHQVLSSRFLGRTGFYQCGGAWGFRDQLQDCLAVMLNRPDLARVHLIRAAAHQFEEGDVLHWWHQLPKTGGRMHGVRTRYSDDLLWLPYVLCEYLLITEDERILTVQVPYLAGAELGEDEQERYFEPAQSLMSGDMYNHAVSAIERAMQWGSHGLPKMGGGDWNDGYNLVGAKGQGESVWLAMFLAMVLERFAPVCEGRGEADRADRYRREAQRLKKTVDETAWDGEWYLRAFYDDGTPMGSRQSDECRLDSLSQSFAVLCGMPDKERRNRALDACLRLLVDEKGGYIRLFYPPFDKSVKNPGYVKAYPAGLRENGGQYTHGACWLTMAMLREGRVEDGYRLLTILNPVSKYLDEERAKAYKTEPYAMAADVYAHEGAQGRGGWSQYTGAAAWYYKILVEELLGIRIRGDKVEFSPRLPDGWKGFEAQVTLNGKRICYKDGKVTQEAAE</sequence>
<evidence type="ECO:0000259" key="5">
    <source>
        <dbReference type="Pfam" id="PF10091"/>
    </source>
</evidence>